<sequence length="187" mass="20140">MDDVDELIDEEMEVVESHHGGEVKDMSVKKPNQVTGPIFIDSDEDSGDEYEPDEEKDKAEVKRAKAKAKKVAIRSNITAARIVQPQLPVKELSTKRKGSDTAAEHTAKRSKADDMGGLDKNWRSVYGQKNVSSTSLASSAAGTSSNDDLAATGEFDDDRSLEITNAAQREKGGPAPSTLGASQYISL</sequence>
<name>A0ABR1K510_9AGAR</name>
<dbReference type="EMBL" id="JBANRG010000001">
    <property type="protein sequence ID" value="KAK7471981.1"/>
    <property type="molecule type" value="Genomic_DNA"/>
</dbReference>
<accession>A0ABR1K510</accession>
<keyword evidence="3" id="KW-1185">Reference proteome</keyword>
<reference evidence="2 3" key="1">
    <citation type="submission" date="2024-01" db="EMBL/GenBank/DDBJ databases">
        <title>A draft genome for the cacao thread blight pathogen Marasmiellus scandens.</title>
        <authorList>
            <person name="Baruah I.K."/>
            <person name="Leung J."/>
            <person name="Bukari Y."/>
            <person name="Amoako-Attah I."/>
            <person name="Meinhardt L.W."/>
            <person name="Bailey B.A."/>
            <person name="Cohen S.P."/>
        </authorList>
    </citation>
    <scope>NUCLEOTIDE SEQUENCE [LARGE SCALE GENOMIC DNA]</scope>
    <source>
        <strain evidence="2 3">GH-19</strain>
    </source>
</reference>
<dbReference type="Proteomes" id="UP001498398">
    <property type="component" value="Unassembled WGS sequence"/>
</dbReference>
<comment type="caution">
    <text evidence="2">The sequence shown here is derived from an EMBL/GenBank/DDBJ whole genome shotgun (WGS) entry which is preliminary data.</text>
</comment>
<proteinExistence type="predicted"/>
<feature type="region of interest" description="Disordered" evidence="1">
    <location>
        <begin position="84"/>
        <end position="187"/>
    </location>
</feature>
<organism evidence="2 3">
    <name type="scientific">Marasmiellus scandens</name>
    <dbReference type="NCBI Taxonomy" id="2682957"/>
    <lineage>
        <taxon>Eukaryota</taxon>
        <taxon>Fungi</taxon>
        <taxon>Dikarya</taxon>
        <taxon>Basidiomycota</taxon>
        <taxon>Agaricomycotina</taxon>
        <taxon>Agaricomycetes</taxon>
        <taxon>Agaricomycetidae</taxon>
        <taxon>Agaricales</taxon>
        <taxon>Marasmiineae</taxon>
        <taxon>Omphalotaceae</taxon>
        <taxon>Marasmiellus</taxon>
    </lineage>
</organism>
<feature type="compositionally biased region" description="Basic and acidic residues" evidence="1">
    <location>
        <begin position="92"/>
        <end position="114"/>
    </location>
</feature>
<feature type="compositionally biased region" description="Basic and acidic residues" evidence="1">
    <location>
        <begin position="15"/>
        <end position="28"/>
    </location>
</feature>
<evidence type="ECO:0000313" key="3">
    <source>
        <dbReference type="Proteomes" id="UP001498398"/>
    </source>
</evidence>
<feature type="region of interest" description="Disordered" evidence="1">
    <location>
        <begin position="14"/>
        <end position="61"/>
    </location>
</feature>
<evidence type="ECO:0000256" key="1">
    <source>
        <dbReference type="SAM" id="MobiDB-lite"/>
    </source>
</evidence>
<evidence type="ECO:0000313" key="2">
    <source>
        <dbReference type="EMBL" id="KAK7471981.1"/>
    </source>
</evidence>
<protein>
    <submittedName>
        <fullName evidence="2">Uncharacterized protein</fullName>
    </submittedName>
</protein>
<gene>
    <name evidence="2" type="ORF">VKT23_000089</name>
</gene>
<feature type="compositionally biased region" description="Acidic residues" evidence="1">
    <location>
        <begin position="41"/>
        <end position="54"/>
    </location>
</feature>
<feature type="compositionally biased region" description="Low complexity" evidence="1">
    <location>
        <begin position="132"/>
        <end position="145"/>
    </location>
</feature>